<protein>
    <submittedName>
        <fullName evidence="2">Uncharacterized protein</fullName>
    </submittedName>
</protein>
<evidence type="ECO:0000313" key="2">
    <source>
        <dbReference type="EMBL" id="MFK4272536.1"/>
    </source>
</evidence>
<accession>A0ABW8M334</accession>
<organism evidence="2 3">
    <name type="scientific">Streptomyces milbemycinicus</name>
    <dbReference type="NCBI Taxonomy" id="476552"/>
    <lineage>
        <taxon>Bacteria</taxon>
        <taxon>Bacillati</taxon>
        <taxon>Actinomycetota</taxon>
        <taxon>Actinomycetes</taxon>
        <taxon>Kitasatosporales</taxon>
        <taxon>Streptomycetaceae</taxon>
        <taxon>Streptomyces</taxon>
    </lineage>
</organism>
<proteinExistence type="predicted"/>
<evidence type="ECO:0000256" key="1">
    <source>
        <dbReference type="SAM" id="MobiDB-lite"/>
    </source>
</evidence>
<sequence length="344" mass="38115">MDTEGSTEPESGRRHVRPGRKSEPPQLDFPPVRNGIDYLASVVEHLDENESTVEPRDLKYAVLHLQAAAEVLLKARLLREHWSLVFKDPGRATRKSFEKADFESCGTDAAMERLRDIVGITIDRKEGEALKDLAADRNALQHYGLTHNAHAVEARAGRVLDFLMRFLAEELLPLLQGQEREAAVRDMALIDKGVKSISSYVKRRLDRLRGELKGNESQTIHCPDCEQMAFVVAPGGGTCRFCGTSWPEDGLFIEDYLGAYPDPGATAHPCPQCEAHTLVQGIIFADSPGANDMWHCFKCIARYTSRELIACAGCSRPWPIEADVQGSVAALCTACREQTEPEVT</sequence>
<dbReference type="EMBL" id="JBJDQH010000028">
    <property type="protein sequence ID" value="MFK4272536.1"/>
    <property type="molecule type" value="Genomic_DNA"/>
</dbReference>
<comment type="caution">
    <text evidence="2">The sequence shown here is derived from an EMBL/GenBank/DDBJ whole genome shotgun (WGS) entry which is preliminary data.</text>
</comment>
<reference evidence="2 3" key="1">
    <citation type="submission" date="2024-11" db="EMBL/GenBank/DDBJ databases">
        <title>The Natural Products Discovery Center: Release of the First 8490 Sequenced Strains for Exploring Actinobacteria Biosynthetic Diversity.</title>
        <authorList>
            <person name="Kalkreuter E."/>
            <person name="Kautsar S.A."/>
            <person name="Yang D."/>
            <person name="Bader C.D."/>
            <person name="Teijaro C.N."/>
            <person name="Fluegel L."/>
            <person name="Davis C.M."/>
            <person name="Simpson J.R."/>
            <person name="Lauterbach L."/>
            <person name="Steele A.D."/>
            <person name="Gui C."/>
            <person name="Meng S."/>
            <person name="Li G."/>
            <person name="Viehrig K."/>
            <person name="Ye F."/>
            <person name="Su P."/>
            <person name="Kiefer A.F."/>
            <person name="Nichols A."/>
            <person name="Cepeda A.J."/>
            <person name="Yan W."/>
            <person name="Fan B."/>
            <person name="Jiang Y."/>
            <person name="Adhikari A."/>
            <person name="Zheng C.-J."/>
            <person name="Schuster L."/>
            <person name="Cowan T.M."/>
            <person name="Smanski M.J."/>
            <person name="Chevrette M.G."/>
            <person name="De Carvalho L.P.S."/>
            <person name="Shen B."/>
        </authorList>
    </citation>
    <scope>NUCLEOTIDE SEQUENCE [LARGE SCALE GENOMIC DNA]</scope>
    <source>
        <strain evidence="2 3">NPDC020863</strain>
    </source>
</reference>
<dbReference type="RefSeq" id="WP_404748836.1">
    <property type="nucleotide sequence ID" value="NZ_JBJDQH010000028.1"/>
</dbReference>
<keyword evidence="3" id="KW-1185">Reference proteome</keyword>
<name>A0ABW8M334_9ACTN</name>
<dbReference type="Proteomes" id="UP001620295">
    <property type="component" value="Unassembled WGS sequence"/>
</dbReference>
<evidence type="ECO:0000313" key="3">
    <source>
        <dbReference type="Proteomes" id="UP001620295"/>
    </source>
</evidence>
<feature type="region of interest" description="Disordered" evidence="1">
    <location>
        <begin position="1"/>
        <end position="30"/>
    </location>
</feature>
<gene>
    <name evidence="2" type="ORF">ACI2L5_47815</name>
</gene>